<sequence length="144" mass="15060">MVIVPVQVKLSDLIDPPTTGATCGISRCQVGFKCVLVNSIPTCVGESPASCGNQVCDPVREICANFNGKHICIPRTIITSGHITSGPITLGPITSGPITGSGTLGGISVTQYGNQKCLFGYQCLSQWSSNLCATISSNRSSLWR</sequence>
<dbReference type="EMBL" id="ADBJ01000044">
    <property type="protein sequence ID" value="EFA76970.1"/>
    <property type="molecule type" value="Genomic_DNA"/>
</dbReference>
<protein>
    <submittedName>
        <fullName evidence="1">Uncharacterized protein</fullName>
    </submittedName>
</protein>
<dbReference type="RefSeq" id="XP_020429101.1">
    <property type="nucleotide sequence ID" value="XM_020580514.1"/>
</dbReference>
<keyword evidence="2" id="KW-1185">Reference proteome</keyword>
<evidence type="ECO:0000313" key="2">
    <source>
        <dbReference type="Proteomes" id="UP000001396"/>
    </source>
</evidence>
<evidence type="ECO:0000313" key="1">
    <source>
        <dbReference type="EMBL" id="EFA76970.1"/>
    </source>
</evidence>
<comment type="caution">
    <text evidence="1">The sequence shown here is derived from an EMBL/GenBank/DDBJ whole genome shotgun (WGS) entry which is preliminary data.</text>
</comment>
<reference evidence="1 2" key="1">
    <citation type="journal article" date="2011" name="Genome Res.">
        <title>Phylogeny-wide analysis of social amoeba genomes highlights ancient origins for complex intercellular communication.</title>
        <authorList>
            <person name="Heidel A.J."/>
            <person name="Lawal H.M."/>
            <person name="Felder M."/>
            <person name="Schilde C."/>
            <person name="Helps N.R."/>
            <person name="Tunggal B."/>
            <person name="Rivero F."/>
            <person name="John U."/>
            <person name="Schleicher M."/>
            <person name="Eichinger L."/>
            <person name="Platzer M."/>
            <person name="Noegel A.A."/>
            <person name="Schaap P."/>
            <person name="Gloeckner G."/>
        </authorList>
    </citation>
    <scope>NUCLEOTIDE SEQUENCE [LARGE SCALE GENOMIC DNA]</scope>
    <source>
        <strain evidence="2">ATCC 26659 / Pp 5 / PN500</strain>
    </source>
</reference>
<dbReference type="GeneID" id="31365196"/>
<accession>D3BNL9</accession>
<proteinExistence type="predicted"/>
<dbReference type="InParanoid" id="D3BNL9"/>
<organism evidence="1 2">
    <name type="scientific">Heterostelium pallidum (strain ATCC 26659 / Pp 5 / PN500)</name>
    <name type="common">Cellular slime mold</name>
    <name type="synonym">Polysphondylium pallidum</name>
    <dbReference type="NCBI Taxonomy" id="670386"/>
    <lineage>
        <taxon>Eukaryota</taxon>
        <taxon>Amoebozoa</taxon>
        <taxon>Evosea</taxon>
        <taxon>Eumycetozoa</taxon>
        <taxon>Dictyostelia</taxon>
        <taxon>Acytosteliales</taxon>
        <taxon>Acytosteliaceae</taxon>
        <taxon>Heterostelium</taxon>
    </lineage>
</organism>
<dbReference type="Proteomes" id="UP000001396">
    <property type="component" value="Unassembled WGS sequence"/>
</dbReference>
<name>D3BNL9_HETP5</name>
<dbReference type="AlphaFoldDB" id="D3BNL9"/>
<gene>
    <name evidence="1" type="ORF">PPL_09722</name>
</gene>